<evidence type="ECO:0000256" key="6">
    <source>
        <dbReference type="ARBA" id="ARBA00023136"/>
    </source>
</evidence>
<feature type="transmembrane region" description="Helical" evidence="8">
    <location>
        <begin position="686"/>
        <end position="708"/>
    </location>
</feature>
<feature type="domain" description="ABC3 transporter permease C-terminal" evidence="9">
    <location>
        <begin position="274"/>
        <end position="394"/>
    </location>
</feature>
<feature type="transmembrane region" description="Helical" evidence="8">
    <location>
        <begin position="316"/>
        <end position="342"/>
    </location>
</feature>
<comment type="similarity">
    <text evidence="2">Belongs to the ABC-4 integral membrane protein family. LolC/E subfamily.</text>
</comment>
<feature type="domain" description="ABC3 transporter permease C-terminal" evidence="9">
    <location>
        <begin position="693"/>
        <end position="798"/>
    </location>
</feature>
<feature type="transmembrane region" description="Helical" evidence="8">
    <location>
        <begin position="21"/>
        <end position="39"/>
    </location>
</feature>
<evidence type="ECO:0000256" key="1">
    <source>
        <dbReference type="ARBA" id="ARBA00004651"/>
    </source>
</evidence>
<dbReference type="PANTHER" id="PTHR30489">
    <property type="entry name" value="LIPOPROTEIN-RELEASING SYSTEM TRANSMEMBRANE PROTEIN LOLE"/>
    <property type="match status" value="1"/>
</dbReference>
<evidence type="ECO:0000256" key="4">
    <source>
        <dbReference type="ARBA" id="ARBA00022692"/>
    </source>
</evidence>
<evidence type="ECO:0000313" key="10">
    <source>
        <dbReference type="EMBL" id="MFC6883847.1"/>
    </source>
</evidence>
<evidence type="ECO:0000256" key="2">
    <source>
        <dbReference type="ARBA" id="ARBA00005236"/>
    </source>
</evidence>
<evidence type="ECO:0000256" key="3">
    <source>
        <dbReference type="ARBA" id="ARBA00022475"/>
    </source>
</evidence>
<keyword evidence="11" id="KW-1185">Reference proteome</keyword>
<name>A0ABW2CPV9_9ACTN</name>
<keyword evidence="6 8" id="KW-0472">Membrane</keyword>
<reference evidence="11" key="1">
    <citation type="journal article" date="2019" name="Int. J. Syst. Evol. Microbiol.">
        <title>The Global Catalogue of Microorganisms (GCM) 10K type strain sequencing project: providing services to taxonomists for standard genome sequencing and annotation.</title>
        <authorList>
            <consortium name="The Broad Institute Genomics Platform"/>
            <consortium name="The Broad Institute Genome Sequencing Center for Infectious Disease"/>
            <person name="Wu L."/>
            <person name="Ma J."/>
        </authorList>
    </citation>
    <scope>NUCLEOTIDE SEQUENCE [LARGE SCALE GENOMIC DNA]</scope>
    <source>
        <strain evidence="11">JCM 3369</strain>
    </source>
</reference>
<keyword evidence="5 8" id="KW-1133">Transmembrane helix</keyword>
<protein>
    <submittedName>
        <fullName evidence="10">ABC transporter permease</fullName>
    </submittedName>
</protein>
<feature type="transmembrane region" description="Helical" evidence="8">
    <location>
        <begin position="444"/>
        <end position="464"/>
    </location>
</feature>
<feature type="region of interest" description="Disordered" evidence="7">
    <location>
        <begin position="486"/>
        <end position="513"/>
    </location>
</feature>
<evidence type="ECO:0000256" key="8">
    <source>
        <dbReference type="SAM" id="Phobius"/>
    </source>
</evidence>
<proteinExistence type="inferred from homology"/>
<keyword evidence="4 8" id="KW-0812">Transmembrane</keyword>
<keyword evidence="3" id="KW-1003">Cell membrane</keyword>
<evidence type="ECO:0000259" key="9">
    <source>
        <dbReference type="Pfam" id="PF02687"/>
    </source>
</evidence>
<comment type="caution">
    <text evidence="10">The sequence shown here is derived from an EMBL/GenBank/DDBJ whole genome shotgun (WGS) entry which is preliminary data.</text>
</comment>
<feature type="transmembrane region" description="Helical" evidence="8">
    <location>
        <begin position="742"/>
        <end position="761"/>
    </location>
</feature>
<dbReference type="PANTHER" id="PTHR30489:SF0">
    <property type="entry name" value="LIPOPROTEIN-RELEASING SYSTEM TRANSMEMBRANE PROTEIN LOLE"/>
    <property type="match status" value="1"/>
</dbReference>
<dbReference type="RefSeq" id="WP_378063729.1">
    <property type="nucleotide sequence ID" value="NZ_JBHSXS010000022.1"/>
</dbReference>
<dbReference type="InterPro" id="IPR003838">
    <property type="entry name" value="ABC3_permease_C"/>
</dbReference>
<comment type="subcellular location">
    <subcellularLocation>
        <location evidence="1">Cell membrane</location>
        <topology evidence="1">Multi-pass membrane protein</topology>
    </subcellularLocation>
</comment>
<evidence type="ECO:0000313" key="11">
    <source>
        <dbReference type="Proteomes" id="UP001596380"/>
    </source>
</evidence>
<dbReference type="InterPro" id="IPR051447">
    <property type="entry name" value="Lipoprotein-release_system"/>
</dbReference>
<evidence type="ECO:0000256" key="5">
    <source>
        <dbReference type="ARBA" id="ARBA00022989"/>
    </source>
</evidence>
<evidence type="ECO:0000256" key="7">
    <source>
        <dbReference type="SAM" id="MobiDB-lite"/>
    </source>
</evidence>
<feature type="transmembrane region" description="Helical" evidence="8">
    <location>
        <begin position="271"/>
        <end position="291"/>
    </location>
</feature>
<dbReference type="Proteomes" id="UP001596380">
    <property type="component" value="Unassembled WGS sequence"/>
</dbReference>
<dbReference type="Pfam" id="PF02687">
    <property type="entry name" value="FtsX"/>
    <property type="match status" value="2"/>
</dbReference>
<feature type="transmembrane region" description="Helical" evidence="8">
    <location>
        <begin position="781"/>
        <end position="798"/>
    </location>
</feature>
<feature type="transmembrane region" description="Helical" evidence="8">
    <location>
        <begin position="362"/>
        <end position="389"/>
    </location>
</feature>
<accession>A0ABW2CPV9</accession>
<dbReference type="EMBL" id="JBHSXS010000022">
    <property type="protein sequence ID" value="MFC6883847.1"/>
    <property type="molecule type" value="Genomic_DNA"/>
</dbReference>
<gene>
    <name evidence="10" type="ORF">ACFQKB_29100</name>
</gene>
<organism evidence="10 11">
    <name type="scientific">Actinomadura yumaensis</name>
    <dbReference type="NCBI Taxonomy" id="111807"/>
    <lineage>
        <taxon>Bacteria</taxon>
        <taxon>Bacillati</taxon>
        <taxon>Actinomycetota</taxon>
        <taxon>Actinomycetes</taxon>
        <taxon>Streptosporangiales</taxon>
        <taxon>Thermomonosporaceae</taxon>
        <taxon>Actinomadura</taxon>
    </lineage>
</organism>
<sequence length="820" mass="85262">MTGGVLAAKFRRDLRHRPAQLVAVVALVMLGVALFGASYDAYKNLDGGYRALFDRYRFADITLAGGDAEAIAREAARTGGVAAAATRTVADVPLRMPDGATMVGRVVGMPAGTQPAVDRVKLRDGAYLDASAPDGVLAEKHIADHAHLRPGSKVQVWRDGAWHGVAVRGTATSPEYLWPARDRQEPLPAPGSFGVLFAPEPLARRIAASASVQGPNQVVVHYTRDGREDAARLDAALTATARRYGAPDAVTRADQPSNAALGEDIKGFSELAYLFPALFLMAAGVAIYVVLTRRVARDRSLIGMLRANGFPRRTVLAHYLATGVVVGLAGAAPGVLLGLALAGTVTRAYTGAIGIPDAQVSVRAGTVLTGVAFALAAGVLAALAPAVAAARVPPAEAMRGAVPSGRGGRGVLARVERLLPVTRRLPAGAWLVLRGPARQPRRTSYTALGVVLALVLILVSWGMLDTSKATVARQFDRIQRQDAELTLAPGTGSGSVPRSGSGSGSGSGSVPVPSVLADLARQPGVSAAEPSANVPVSLEAGGRAYSTALVGLRRDTSMHRFLTSAGARPLPARGLLLGSAMRDRLGLKAGDRLTVRPSTPAGPRGGAEARVEVAGFVDEPLGAFAYASLGQAEAIAPGVRPSTVLVRFADGADRNAMERALAARPGVVAYTDARALKRAVNDYMNLFYAFIAVMLVFGALLAFTVLFATMSVNLAERGTELATLRASGVGRRRLARLVTAENLLVTGLGIVPGLVLGRIAIGAFLGAFDSDLLSLHTDVRPLTYVWAAVAVTAVTLLAQRPGLRALARLDLAAVVRERAT</sequence>